<dbReference type="InterPro" id="IPR038765">
    <property type="entry name" value="Papain-like_cys_pep_sf"/>
</dbReference>
<keyword evidence="2" id="KW-0865">Zymogen</keyword>
<keyword evidence="3" id="KW-0812">Transmembrane</keyword>
<name>A0A7S2H8P4_9STRA</name>
<keyword evidence="3" id="KW-1133">Transmembrane helix</keyword>
<comment type="similarity">
    <text evidence="1">Belongs to the peptidase C1 family.</text>
</comment>
<feature type="transmembrane region" description="Helical" evidence="3">
    <location>
        <begin position="225"/>
        <end position="245"/>
    </location>
</feature>
<dbReference type="SMART" id="SM00645">
    <property type="entry name" value="Pept_C1"/>
    <property type="match status" value="1"/>
</dbReference>
<evidence type="ECO:0000313" key="5">
    <source>
        <dbReference type="EMBL" id="CAD9483564.1"/>
    </source>
</evidence>
<dbReference type="GO" id="GO:0008234">
    <property type="term" value="F:cysteine-type peptidase activity"/>
    <property type="evidence" value="ECO:0007669"/>
    <property type="project" value="InterPro"/>
</dbReference>
<dbReference type="EMBL" id="HBGS01058216">
    <property type="protein sequence ID" value="CAD9483564.1"/>
    <property type="molecule type" value="Transcribed_RNA"/>
</dbReference>
<organism evidence="5">
    <name type="scientific">Octactis speculum</name>
    <dbReference type="NCBI Taxonomy" id="3111310"/>
    <lineage>
        <taxon>Eukaryota</taxon>
        <taxon>Sar</taxon>
        <taxon>Stramenopiles</taxon>
        <taxon>Ochrophyta</taxon>
        <taxon>Dictyochophyceae</taxon>
        <taxon>Dictyochales</taxon>
        <taxon>Dictyochaceae</taxon>
        <taxon>Octactis</taxon>
    </lineage>
</organism>
<sequence length="262" mass="28493">MNHGIPYDTCQPYEAHDNKGCTGEDVCKDCMSFGSSNCWAVKKVPTTQTLDAYTLPINGYPFLNISEHGMVTGEKEMMAEVLRRGPIACGINAIPLLSYTDGVVGSSDNSIDHVVSITGWGSDTDGTGYWHVRNSWGEYWGERGWAKVKRGVESMGLEEGCFWAVPSHWGTVAHPLQYDAATTKDFYLKAEAGVDSVSTSAKSNVVEALSASSVEDSVVTPEQHGMIMTTVAFGGLILAMVAFHAGRRVERKSHFSDIPEEQ</sequence>
<dbReference type="SUPFAM" id="SSF54001">
    <property type="entry name" value="Cysteine proteinases"/>
    <property type="match status" value="1"/>
</dbReference>
<dbReference type="InterPro" id="IPR000668">
    <property type="entry name" value="Peptidase_C1A_C"/>
</dbReference>
<protein>
    <recommendedName>
        <fullName evidence="4">Peptidase C1A papain C-terminal domain-containing protein</fullName>
    </recommendedName>
</protein>
<dbReference type="Gene3D" id="3.90.70.10">
    <property type="entry name" value="Cysteine proteinases"/>
    <property type="match status" value="1"/>
</dbReference>
<evidence type="ECO:0000256" key="1">
    <source>
        <dbReference type="ARBA" id="ARBA00008455"/>
    </source>
</evidence>
<accession>A0A7S2H8P4</accession>
<feature type="domain" description="Peptidase C1A papain C-terminal" evidence="4">
    <location>
        <begin position="5"/>
        <end position="165"/>
    </location>
</feature>
<reference evidence="5" key="1">
    <citation type="submission" date="2021-01" db="EMBL/GenBank/DDBJ databases">
        <authorList>
            <person name="Corre E."/>
            <person name="Pelletier E."/>
            <person name="Niang G."/>
            <person name="Scheremetjew M."/>
            <person name="Finn R."/>
            <person name="Kale V."/>
            <person name="Holt S."/>
            <person name="Cochrane G."/>
            <person name="Meng A."/>
            <person name="Brown T."/>
            <person name="Cohen L."/>
        </authorList>
    </citation>
    <scope>NUCLEOTIDE SEQUENCE</scope>
    <source>
        <strain evidence="5">CCMP1381</strain>
    </source>
</reference>
<dbReference type="PANTHER" id="PTHR12411">
    <property type="entry name" value="CYSTEINE PROTEASE FAMILY C1-RELATED"/>
    <property type="match status" value="1"/>
</dbReference>
<proteinExistence type="inferred from homology"/>
<dbReference type="GO" id="GO:0006508">
    <property type="term" value="P:proteolysis"/>
    <property type="evidence" value="ECO:0007669"/>
    <property type="project" value="InterPro"/>
</dbReference>
<evidence type="ECO:0000259" key="4">
    <source>
        <dbReference type="SMART" id="SM00645"/>
    </source>
</evidence>
<dbReference type="InterPro" id="IPR013128">
    <property type="entry name" value="Peptidase_C1A"/>
</dbReference>
<evidence type="ECO:0000256" key="3">
    <source>
        <dbReference type="SAM" id="Phobius"/>
    </source>
</evidence>
<keyword evidence="3" id="KW-0472">Membrane</keyword>
<gene>
    <name evidence="5" type="ORF">DSPE1174_LOCUS30371</name>
</gene>
<dbReference type="AlphaFoldDB" id="A0A7S2H8P4"/>
<evidence type="ECO:0000256" key="2">
    <source>
        <dbReference type="ARBA" id="ARBA00023145"/>
    </source>
</evidence>
<dbReference type="Pfam" id="PF00112">
    <property type="entry name" value="Peptidase_C1"/>
    <property type="match status" value="1"/>
</dbReference>